<proteinExistence type="predicted"/>
<accession>A0ABP0W3D2</accession>
<reference evidence="2" key="1">
    <citation type="submission" date="2024-02" db="EMBL/GenBank/DDBJ databases">
        <authorList>
            <consortium name="ELIXIR-Norway"/>
            <consortium name="Elixir Norway"/>
        </authorList>
    </citation>
    <scope>NUCLEOTIDE SEQUENCE</scope>
</reference>
<evidence type="ECO:0000313" key="2">
    <source>
        <dbReference type="EMBL" id="CAK9261291.1"/>
    </source>
</evidence>
<feature type="region of interest" description="Disordered" evidence="1">
    <location>
        <begin position="1"/>
        <end position="28"/>
    </location>
</feature>
<evidence type="ECO:0000313" key="3">
    <source>
        <dbReference type="Proteomes" id="UP001497444"/>
    </source>
</evidence>
<organism evidence="2 3">
    <name type="scientific">Sphagnum jensenii</name>
    <dbReference type="NCBI Taxonomy" id="128206"/>
    <lineage>
        <taxon>Eukaryota</taxon>
        <taxon>Viridiplantae</taxon>
        <taxon>Streptophyta</taxon>
        <taxon>Embryophyta</taxon>
        <taxon>Bryophyta</taxon>
        <taxon>Sphagnophytina</taxon>
        <taxon>Sphagnopsida</taxon>
        <taxon>Sphagnales</taxon>
        <taxon>Sphagnaceae</taxon>
        <taxon>Sphagnum</taxon>
    </lineage>
</organism>
<dbReference type="EMBL" id="OZ020108">
    <property type="protein sequence ID" value="CAK9261291.1"/>
    <property type="molecule type" value="Genomic_DNA"/>
</dbReference>
<name>A0ABP0W3D2_9BRYO</name>
<gene>
    <name evidence="2" type="ORF">CSSPJE1EN1_LOCUS6769</name>
</gene>
<protein>
    <submittedName>
        <fullName evidence="2">Uncharacterized protein</fullName>
    </submittedName>
</protein>
<dbReference type="Proteomes" id="UP001497444">
    <property type="component" value="Chromosome 13"/>
</dbReference>
<keyword evidence="3" id="KW-1185">Reference proteome</keyword>
<sequence length="183" mass="20481">MALYHGGENDIEFVPSCPTSRDSSPTREDADLEGVFMGYPNISPAPFTNLVAFKRICLTHSKRLVEGTQTPQYLAFTSVSQESVDEIDRVCEERRGWLPRMTILYDGREEILIVKLMVGVMHELSACQFARMFEAKLLRLNVSASFLATGSTRCGRRGVDGSNSETMGSQTKHTGKNFYDGLW</sequence>
<evidence type="ECO:0000256" key="1">
    <source>
        <dbReference type="SAM" id="MobiDB-lite"/>
    </source>
</evidence>